<name>E9G3H2_DAPPU</name>
<dbReference type="STRING" id="6669.E9G3H2"/>
<dbReference type="KEGG" id="dpx:DAPPUDRAFT_313562"/>
<protein>
    <recommendedName>
        <fullName evidence="3">F-box domain-containing protein</fullName>
    </recommendedName>
</protein>
<keyword evidence="2" id="KW-1185">Reference proteome</keyword>
<dbReference type="EMBL" id="GL732531">
    <property type="protein sequence ID" value="EFX85775.1"/>
    <property type="molecule type" value="Genomic_DNA"/>
</dbReference>
<sequence length="479" mass="53446">MALLCEEPTSDFANSNQSINSPFDQLPNKLLEEIIIALRNRGGLKQFLGILAVPHLETLYLSYLNSEDQSIALDNSMRCVNLKHLDTKNDEFFTSFIPKLSKLQVLDISYSDADDSSLEVIGTYCKDLRVLEFNACLDITDIGVKGLCDGATRNLRSGGDGLGLPKSLLKLRSKGTSITHAGNQIILENFHSLQVWNIATVQNLTEIHKEVFLNQKLEIPKYSLICLEIAPYVSYIPKALGFVLSLCPSVIRVEINSYEGLTDSDLLDLLSLKNLRNFKMSGDYPSNGNVTFGGGVTPILKAFGNSSLKELSLSKLSDVNILVITQLCPNLHSLVLSDCLSYSTAKLVKEWVKTEPTEPEVLKQLEKLRLFGSGIPREHLILLLSSPLLVEMRIIFCTTLNDDVLLKVAGIQTFSNLEELVVSTCRNVTEKGIDIFMNAQNPLKKIVLYSCDEISKSNVECWERQAKKNNWQLLIVYHE</sequence>
<reference evidence="1 2" key="1">
    <citation type="journal article" date="2011" name="Science">
        <title>The ecoresponsive genome of Daphnia pulex.</title>
        <authorList>
            <person name="Colbourne J.K."/>
            <person name="Pfrender M.E."/>
            <person name="Gilbert D."/>
            <person name="Thomas W.K."/>
            <person name="Tucker A."/>
            <person name="Oakley T.H."/>
            <person name="Tokishita S."/>
            <person name="Aerts A."/>
            <person name="Arnold G.J."/>
            <person name="Basu M.K."/>
            <person name="Bauer D.J."/>
            <person name="Caceres C.E."/>
            <person name="Carmel L."/>
            <person name="Casola C."/>
            <person name="Choi J.H."/>
            <person name="Detter J.C."/>
            <person name="Dong Q."/>
            <person name="Dusheyko S."/>
            <person name="Eads B.D."/>
            <person name="Frohlich T."/>
            <person name="Geiler-Samerotte K.A."/>
            <person name="Gerlach D."/>
            <person name="Hatcher P."/>
            <person name="Jogdeo S."/>
            <person name="Krijgsveld J."/>
            <person name="Kriventseva E.V."/>
            <person name="Kultz D."/>
            <person name="Laforsch C."/>
            <person name="Lindquist E."/>
            <person name="Lopez J."/>
            <person name="Manak J.R."/>
            <person name="Muller J."/>
            <person name="Pangilinan J."/>
            <person name="Patwardhan R.P."/>
            <person name="Pitluck S."/>
            <person name="Pritham E.J."/>
            <person name="Rechtsteiner A."/>
            <person name="Rho M."/>
            <person name="Rogozin I.B."/>
            <person name="Sakarya O."/>
            <person name="Salamov A."/>
            <person name="Schaack S."/>
            <person name="Shapiro H."/>
            <person name="Shiga Y."/>
            <person name="Skalitzky C."/>
            <person name="Smith Z."/>
            <person name="Souvorov A."/>
            <person name="Sung W."/>
            <person name="Tang Z."/>
            <person name="Tsuchiya D."/>
            <person name="Tu H."/>
            <person name="Vos H."/>
            <person name="Wang M."/>
            <person name="Wolf Y.I."/>
            <person name="Yamagata H."/>
            <person name="Yamada T."/>
            <person name="Ye Y."/>
            <person name="Shaw J.R."/>
            <person name="Andrews J."/>
            <person name="Crease T.J."/>
            <person name="Tang H."/>
            <person name="Lucas S.M."/>
            <person name="Robertson H.M."/>
            <person name="Bork P."/>
            <person name="Koonin E.V."/>
            <person name="Zdobnov E.M."/>
            <person name="Grigoriev I.V."/>
            <person name="Lynch M."/>
            <person name="Boore J.L."/>
        </authorList>
    </citation>
    <scope>NUCLEOTIDE SEQUENCE [LARGE SCALE GENOMIC DNA]</scope>
</reference>
<proteinExistence type="predicted"/>
<accession>E9G3H2</accession>
<dbReference type="FunFam" id="3.80.10.10:FF:001788">
    <property type="entry name" value="Uncharacterized protein"/>
    <property type="match status" value="1"/>
</dbReference>
<evidence type="ECO:0000313" key="1">
    <source>
        <dbReference type="EMBL" id="EFX85775.1"/>
    </source>
</evidence>
<evidence type="ECO:0000313" key="2">
    <source>
        <dbReference type="Proteomes" id="UP000000305"/>
    </source>
</evidence>
<dbReference type="HOGENOM" id="CLU_033667_1_0_1"/>
<dbReference type="GO" id="GO:0019005">
    <property type="term" value="C:SCF ubiquitin ligase complex"/>
    <property type="evidence" value="ECO:0000318"/>
    <property type="project" value="GO_Central"/>
</dbReference>
<dbReference type="SUPFAM" id="SSF52047">
    <property type="entry name" value="RNI-like"/>
    <property type="match status" value="1"/>
</dbReference>
<organism evidence="1 2">
    <name type="scientific">Daphnia pulex</name>
    <name type="common">Water flea</name>
    <dbReference type="NCBI Taxonomy" id="6669"/>
    <lineage>
        <taxon>Eukaryota</taxon>
        <taxon>Metazoa</taxon>
        <taxon>Ecdysozoa</taxon>
        <taxon>Arthropoda</taxon>
        <taxon>Crustacea</taxon>
        <taxon>Branchiopoda</taxon>
        <taxon>Diplostraca</taxon>
        <taxon>Cladocera</taxon>
        <taxon>Anomopoda</taxon>
        <taxon>Daphniidae</taxon>
        <taxon>Daphnia</taxon>
    </lineage>
</organism>
<dbReference type="InterPro" id="IPR032675">
    <property type="entry name" value="LRR_dom_sf"/>
</dbReference>
<gene>
    <name evidence="1" type="ORF">DAPPUDRAFT_313562</name>
</gene>
<dbReference type="InParanoid" id="E9G3H2"/>
<dbReference type="PhylomeDB" id="E9G3H2"/>
<dbReference type="OrthoDB" id="1708588at2759"/>
<dbReference type="GO" id="GO:0031146">
    <property type="term" value="P:SCF-dependent proteasomal ubiquitin-dependent protein catabolic process"/>
    <property type="evidence" value="ECO:0000318"/>
    <property type="project" value="GO_Central"/>
</dbReference>
<dbReference type="PANTHER" id="PTHR13318">
    <property type="entry name" value="PARTNER OF PAIRED, ISOFORM B-RELATED"/>
    <property type="match status" value="1"/>
</dbReference>
<dbReference type="Proteomes" id="UP000000305">
    <property type="component" value="Unassembled WGS sequence"/>
</dbReference>
<dbReference type="Gene3D" id="3.80.10.10">
    <property type="entry name" value="Ribonuclease Inhibitor"/>
    <property type="match status" value="2"/>
</dbReference>
<dbReference type="PANTHER" id="PTHR13318:SF247">
    <property type="entry name" value="GH16156P"/>
    <property type="match status" value="1"/>
</dbReference>
<dbReference type="AlphaFoldDB" id="E9G3H2"/>
<evidence type="ECO:0008006" key="3">
    <source>
        <dbReference type="Google" id="ProtNLM"/>
    </source>
</evidence>
<dbReference type="FunFam" id="3.80.10.10:FF:002233">
    <property type="entry name" value="Uncharacterized protein"/>
    <property type="match status" value="1"/>
</dbReference>
<dbReference type="eggNOG" id="ENOG502S2U8">
    <property type="taxonomic scope" value="Eukaryota"/>
</dbReference>